<dbReference type="PROSITE" id="PS51163">
    <property type="entry name" value="YRDC"/>
    <property type="match status" value="1"/>
</dbReference>
<dbReference type="GO" id="GO:0003725">
    <property type="term" value="F:double-stranded RNA binding"/>
    <property type="evidence" value="ECO:0007669"/>
    <property type="project" value="InterPro"/>
</dbReference>
<feature type="domain" description="YrdC-like" evidence="1">
    <location>
        <begin position="14"/>
        <end position="200"/>
    </location>
</feature>
<dbReference type="SUPFAM" id="SSF55821">
    <property type="entry name" value="YrdC/RibB"/>
    <property type="match status" value="1"/>
</dbReference>
<proteinExistence type="predicted"/>
<protein>
    <submittedName>
        <fullName evidence="2">Sua5/YciO/YrdC/YwlC family protein</fullName>
    </submittedName>
</protein>
<dbReference type="NCBIfam" id="TIGR00057">
    <property type="entry name" value="L-threonylcarbamoyladenylate synthase"/>
    <property type="match status" value="1"/>
</dbReference>
<dbReference type="PANTHER" id="PTHR42828">
    <property type="entry name" value="DHBP SYNTHASE RIBB-LIKE ALPHA/BETA DOMAIN-CONTAINING PROTEIN"/>
    <property type="match status" value="1"/>
</dbReference>
<dbReference type="Pfam" id="PF01300">
    <property type="entry name" value="Sua5_yciO_yrdC"/>
    <property type="match status" value="1"/>
</dbReference>
<dbReference type="OrthoDB" id="9781656at2"/>
<dbReference type="Proteomes" id="UP000004699">
    <property type="component" value="Unassembled WGS sequence"/>
</dbReference>
<dbReference type="InterPro" id="IPR006070">
    <property type="entry name" value="Sua5-like_dom"/>
</dbReference>
<evidence type="ECO:0000259" key="1">
    <source>
        <dbReference type="PROSITE" id="PS51163"/>
    </source>
</evidence>
<sequence>MSQFFAIHPENPQARLVAQAVTIVNKGGVIVYPTDSAYALGCLLGNKSALERIRRIRQLDDSHNFTLVCRDLSELGNYARVDNTAYRLIRAHTPGPFTFILEATREVPKRLQHPKRKTIGLRVPDNAIAQALLAELDAPMMSVTLIMPDDEYPLTDPYDIRDILEHHVDAVIDGGYCGLEPTSVVDMTCDPPEITRRGLGDCSDFDVT</sequence>
<evidence type="ECO:0000313" key="3">
    <source>
        <dbReference type="Proteomes" id="UP000004699"/>
    </source>
</evidence>
<dbReference type="STRING" id="565045.NOR51B_1430"/>
<dbReference type="InterPro" id="IPR017945">
    <property type="entry name" value="DHBP_synth_RibB-like_a/b_dom"/>
</dbReference>
<organism evidence="2 3">
    <name type="scientific">Luminiphilus syltensis NOR5-1B</name>
    <dbReference type="NCBI Taxonomy" id="565045"/>
    <lineage>
        <taxon>Bacteria</taxon>
        <taxon>Pseudomonadati</taxon>
        <taxon>Pseudomonadota</taxon>
        <taxon>Gammaproteobacteria</taxon>
        <taxon>Cellvibrionales</taxon>
        <taxon>Halieaceae</taxon>
        <taxon>Luminiphilus</taxon>
    </lineage>
</organism>
<name>B8KQK0_9GAMM</name>
<dbReference type="EMBL" id="DS999411">
    <property type="protein sequence ID" value="EED35484.1"/>
    <property type="molecule type" value="Genomic_DNA"/>
</dbReference>
<dbReference type="PANTHER" id="PTHR42828:SF3">
    <property type="entry name" value="THREONYLCARBAMOYL-AMP SYNTHASE"/>
    <property type="match status" value="1"/>
</dbReference>
<keyword evidence="3" id="KW-1185">Reference proteome</keyword>
<dbReference type="HOGENOM" id="CLU_031397_3_0_6"/>
<dbReference type="eggNOG" id="COG0009">
    <property type="taxonomic scope" value="Bacteria"/>
</dbReference>
<accession>B8KQK0</accession>
<dbReference type="Gene3D" id="3.90.870.10">
    <property type="entry name" value="DHBP synthase"/>
    <property type="match status" value="1"/>
</dbReference>
<evidence type="ECO:0000313" key="2">
    <source>
        <dbReference type="EMBL" id="EED35484.1"/>
    </source>
</evidence>
<dbReference type="RefSeq" id="WP_009020230.1">
    <property type="nucleotide sequence ID" value="NZ_DS999411.1"/>
</dbReference>
<gene>
    <name evidence="2" type="ORF">NOR51B_1430</name>
</gene>
<dbReference type="InterPro" id="IPR052532">
    <property type="entry name" value="SUA5_domain"/>
</dbReference>
<reference evidence="3" key="1">
    <citation type="journal article" date="2013" name="BMC Microbiol.">
        <title>Taxonomy and evolution of bacteriochlorophyll a-containing members of the OM60/NOR5 clade of marine gammaproteobacteria: description of Luminiphilus syltensis gen. nov., sp. nov., reclassification of Haliea rubra as Pseudohaliea rubra gen. nov., comb. nov., and emendation of Chromatocurvus halotolerans.</title>
        <authorList>
            <person name="Spring S."/>
            <person name="Riedel T."/>
            <person name="Sproer C."/>
            <person name="Yan S."/>
            <person name="Harder J."/>
            <person name="Fuchs B.M."/>
        </authorList>
    </citation>
    <scope>NUCLEOTIDE SEQUENCE [LARGE SCALE GENOMIC DNA]</scope>
    <source>
        <strain evidence="3">NOR51-B</strain>
    </source>
</reference>
<dbReference type="AlphaFoldDB" id="B8KQK0"/>